<dbReference type="AlphaFoldDB" id="A0A1V8NV23"/>
<evidence type="ECO:0000313" key="2">
    <source>
        <dbReference type="EMBL" id="OQM40259.1"/>
    </source>
</evidence>
<evidence type="ECO:0000256" key="1">
    <source>
        <dbReference type="SAM" id="MobiDB-lite"/>
    </source>
</evidence>
<dbReference type="EMBL" id="NAEW01000012">
    <property type="protein sequence ID" value="OQM40259.1"/>
    <property type="molecule type" value="Genomic_DNA"/>
</dbReference>
<reference evidence="2 3" key="1">
    <citation type="submission" date="2017-03" db="EMBL/GenBank/DDBJ databases">
        <authorList>
            <person name="Afonso C.L."/>
            <person name="Miller P.J."/>
            <person name="Scott M.A."/>
            <person name="Spackman E."/>
            <person name="Goraichik I."/>
            <person name="Dimitrov K.M."/>
            <person name="Suarez D.L."/>
            <person name="Swayne D.E."/>
        </authorList>
    </citation>
    <scope>NUCLEOTIDE SEQUENCE [LARGE SCALE GENOMIC DNA]</scope>
    <source>
        <strain evidence="2 3">ATCC 51113</strain>
    </source>
</reference>
<sequence>MRLILIDWTIGTIREPQTQKIHAGRENSVIRRLFDAGEHMAKNQTDADDDKTQDRKQMR</sequence>
<accession>A0A1V8NV23</accession>
<comment type="caution">
    <text evidence="2">The sequence shown here is derived from an EMBL/GenBank/DDBJ whole genome shotgun (WGS) entry which is preliminary data.</text>
</comment>
<proteinExistence type="predicted"/>
<name>A0A1V8NV23_CITBR</name>
<feature type="region of interest" description="Disordered" evidence="1">
    <location>
        <begin position="37"/>
        <end position="59"/>
    </location>
</feature>
<gene>
    <name evidence="2" type="ORF">BZK42_20605</name>
</gene>
<dbReference type="Proteomes" id="UP000192573">
    <property type="component" value="Unassembled WGS sequence"/>
</dbReference>
<feature type="compositionally biased region" description="Basic and acidic residues" evidence="1">
    <location>
        <begin position="50"/>
        <end position="59"/>
    </location>
</feature>
<protein>
    <submittedName>
        <fullName evidence="2">Uncharacterized protein</fullName>
    </submittedName>
</protein>
<organism evidence="2 3">
    <name type="scientific">Citrobacter braakii</name>
    <dbReference type="NCBI Taxonomy" id="57706"/>
    <lineage>
        <taxon>Bacteria</taxon>
        <taxon>Pseudomonadati</taxon>
        <taxon>Pseudomonadota</taxon>
        <taxon>Gammaproteobacteria</taxon>
        <taxon>Enterobacterales</taxon>
        <taxon>Enterobacteriaceae</taxon>
        <taxon>Citrobacter</taxon>
        <taxon>Citrobacter freundii complex</taxon>
    </lineage>
</organism>
<evidence type="ECO:0000313" key="3">
    <source>
        <dbReference type="Proteomes" id="UP000192573"/>
    </source>
</evidence>